<proteinExistence type="predicted"/>
<evidence type="ECO:0000313" key="1">
    <source>
        <dbReference type="EMBL" id="QHS83583.1"/>
    </source>
</evidence>
<protein>
    <submittedName>
        <fullName evidence="1">Uncharacterized protein</fullName>
    </submittedName>
</protein>
<accession>A0A6C0AVU4</accession>
<name>A0A6C0AVU4_9ZZZZ</name>
<dbReference type="EMBL" id="MN738760">
    <property type="protein sequence ID" value="QHS83583.1"/>
    <property type="molecule type" value="Genomic_DNA"/>
</dbReference>
<sequence length="146" mass="17681">MSDKGYLVHRIIRDHFQREDNSLRKLEYSKQFNRYFFYIYSKEEIPYVLCSTPVEIDEVIELLLSVSAYLLEIYGYSPICKDSWKTMGREWKYYKTIDALTLAKDDVLLNKEFPVLENVPFQHPRVEIPFRNWDFSLYNDIVRVLF</sequence>
<dbReference type="AlphaFoldDB" id="A0A6C0AVU4"/>
<organism evidence="1">
    <name type="scientific">viral metagenome</name>
    <dbReference type="NCBI Taxonomy" id="1070528"/>
    <lineage>
        <taxon>unclassified sequences</taxon>
        <taxon>metagenomes</taxon>
        <taxon>organismal metagenomes</taxon>
    </lineage>
</organism>
<reference evidence="1" key="1">
    <citation type="journal article" date="2020" name="Nature">
        <title>Giant virus diversity and host interactions through global metagenomics.</title>
        <authorList>
            <person name="Schulz F."/>
            <person name="Roux S."/>
            <person name="Paez-Espino D."/>
            <person name="Jungbluth S."/>
            <person name="Walsh D.A."/>
            <person name="Denef V.J."/>
            <person name="McMahon K.D."/>
            <person name="Konstantinidis K.T."/>
            <person name="Eloe-Fadrosh E.A."/>
            <person name="Kyrpides N.C."/>
            <person name="Woyke T."/>
        </authorList>
    </citation>
    <scope>NUCLEOTIDE SEQUENCE</scope>
    <source>
        <strain evidence="1">GVMAG-S-ERX555961-36</strain>
    </source>
</reference>